<dbReference type="Pfam" id="PF00069">
    <property type="entry name" value="Pkinase"/>
    <property type="match status" value="1"/>
</dbReference>
<dbReference type="InParanoid" id="K5W5A1"/>
<evidence type="ECO:0000256" key="2">
    <source>
        <dbReference type="ARBA" id="ARBA00022527"/>
    </source>
</evidence>
<evidence type="ECO:0000256" key="7">
    <source>
        <dbReference type="ARBA" id="ARBA00047899"/>
    </source>
</evidence>
<dbReference type="EMBL" id="JH930473">
    <property type="protein sequence ID" value="EKM54285.1"/>
    <property type="molecule type" value="Genomic_DNA"/>
</dbReference>
<dbReference type="HOGENOM" id="CLU_402844_0_0_1"/>
<evidence type="ECO:0000313" key="10">
    <source>
        <dbReference type="EMBL" id="EKM54285.1"/>
    </source>
</evidence>
<name>K5W5A1_PHACS</name>
<comment type="catalytic activity">
    <reaction evidence="8">
        <text>L-seryl-[protein] + ATP = O-phospho-L-seryl-[protein] + ADP + H(+)</text>
        <dbReference type="Rhea" id="RHEA:17989"/>
        <dbReference type="Rhea" id="RHEA-COMP:9863"/>
        <dbReference type="Rhea" id="RHEA-COMP:11604"/>
        <dbReference type="ChEBI" id="CHEBI:15378"/>
        <dbReference type="ChEBI" id="CHEBI:29999"/>
        <dbReference type="ChEBI" id="CHEBI:30616"/>
        <dbReference type="ChEBI" id="CHEBI:83421"/>
        <dbReference type="ChEBI" id="CHEBI:456216"/>
        <dbReference type="EC" id="2.7.11.1"/>
    </reaction>
</comment>
<dbReference type="RefSeq" id="XP_007396539.1">
    <property type="nucleotide sequence ID" value="XM_007396477.1"/>
</dbReference>
<evidence type="ECO:0000259" key="9">
    <source>
        <dbReference type="PROSITE" id="PS50011"/>
    </source>
</evidence>
<dbReference type="SMART" id="SM00220">
    <property type="entry name" value="S_TKc"/>
    <property type="match status" value="1"/>
</dbReference>
<dbReference type="PROSITE" id="PS50011">
    <property type="entry name" value="PROTEIN_KINASE_DOM"/>
    <property type="match status" value="1"/>
</dbReference>
<dbReference type="Proteomes" id="UP000008370">
    <property type="component" value="Unassembled WGS sequence"/>
</dbReference>
<dbReference type="KEGG" id="pco:PHACADRAFT_29524"/>
<organism evidence="10 11">
    <name type="scientific">Phanerochaete carnosa (strain HHB-10118-sp)</name>
    <name type="common">White-rot fungus</name>
    <name type="synonym">Peniophora carnosa</name>
    <dbReference type="NCBI Taxonomy" id="650164"/>
    <lineage>
        <taxon>Eukaryota</taxon>
        <taxon>Fungi</taxon>
        <taxon>Dikarya</taxon>
        <taxon>Basidiomycota</taxon>
        <taxon>Agaricomycotina</taxon>
        <taxon>Agaricomycetes</taxon>
        <taxon>Polyporales</taxon>
        <taxon>Phanerochaetaceae</taxon>
        <taxon>Phanerochaete</taxon>
    </lineage>
</organism>
<feature type="domain" description="Protein kinase" evidence="9">
    <location>
        <begin position="182"/>
        <end position="458"/>
    </location>
</feature>
<dbReference type="Gene3D" id="1.10.510.10">
    <property type="entry name" value="Transferase(Phosphotransferase) domain 1"/>
    <property type="match status" value="1"/>
</dbReference>
<protein>
    <recommendedName>
        <fullName evidence="1">non-specific serine/threonine protein kinase</fullName>
        <ecNumber evidence="1">2.7.11.1</ecNumber>
    </recommendedName>
</protein>
<reference evidence="10 11" key="1">
    <citation type="journal article" date="2012" name="BMC Genomics">
        <title>Comparative genomics of the white-rot fungi, Phanerochaete carnosa and P. chrysosporium, to elucidate the genetic basis of the distinct wood types they colonize.</title>
        <authorList>
            <person name="Suzuki H."/>
            <person name="MacDonald J."/>
            <person name="Syed K."/>
            <person name="Salamov A."/>
            <person name="Hori C."/>
            <person name="Aerts A."/>
            <person name="Henrissat B."/>
            <person name="Wiebenga A."/>
            <person name="vanKuyk P.A."/>
            <person name="Barry K."/>
            <person name="Lindquist E."/>
            <person name="LaButti K."/>
            <person name="Lapidus A."/>
            <person name="Lucas S."/>
            <person name="Coutinho P."/>
            <person name="Gong Y."/>
            <person name="Samejima M."/>
            <person name="Mahadevan R."/>
            <person name="Abou-Zaid M."/>
            <person name="de Vries R.P."/>
            <person name="Igarashi K."/>
            <person name="Yadav J.S."/>
            <person name="Grigoriev I.V."/>
            <person name="Master E.R."/>
        </authorList>
    </citation>
    <scope>NUCLEOTIDE SEQUENCE [LARGE SCALE GENOMIC DNA]</scope>
    <source>
        <strain evidence="10 11">HHB-10118-sp</strain>
    </source>
</reference>
<dbReference type="GO" id="GO:0035556">
    <property type="term" value="P:intracellular signal transduction"/>
    <property type="evidence" value="ECO:0007669"/>
    <property type="project" value="TreeGrafter"/>
</dbReference>
<keyword evidence="5" id="KW-0418">Kinase</keyword>
<keyword evidence="6" id="KW-0067">ATP-binding</keyword>
<dbReference type="PROSITE" id="PS00108">
    <property type="entry name" value="PROTEIN_KINASE_ST"/>
    <property type="match status" value="1"/>
</dbReference>
<keyword evidence="11" id="KW-1185">Reference proteome</keyword>
<keyword evidence="2" id="KW-0723">Serine/threonine-protein kinase</keyword>
<comment type="catalytic activity">
    <reaction evidence="7">
        <text>L-threonyl-[protein] + ATP = O-phospho-L-threonyl-[protein] + ADP + H(+)</text>
        <dbReference type="Rhea" id="RHEA:46608"/>
        <dbReference type="Rhea" id="RHEA-COMP:11060"/>
        <dbReference type="Rhea" id="RHEA-COMP:11605"/>
        <dbReference type="ChEBI" id="CHEBI:15378"/>
        <dbReference type="ChEBI" id="CHEBI:30013"/>
        <dbReference type="ChEBI" id="CHEBI:30616"/>
        <dbReference type="ChEBI" id="CHEBI:61977"/>
        <dbReference type="ChEBI" id="CHEBI:456216"/>
        <dbReference type="EC" id="2.7.11.1"/>
    </reaction>
</comment>
<dbReference type="GO" id="GO:0004674">
    <property type="term" value="F:protein serine/threonine kinase activity"/>
    <property type="evidence" value="ECO:0007669"/>
    <property type="project" value="UniProtKB-KW"/>
</dbReference>
<evidence type="ECO:0000313" key="11">
    <source>
        <dbReference type="Proteomes" id="UP000008370"/>
    </source>
</evidence>
<dbReference type="Gene3D" id="3.30.200.20">
    <property type="entry name" value="Phosphorylase Kinase, domain 1"/>
    <property type="match status" value="1"/>
</dbReference>
<dbReference type="InterPro" id="IPR008271">
    <property type="entry name" value="Ser/Thr_kinase_AS"/>
</dbReference>
<keyword evidence="3" id="KW-0808">Transferase</keyword>
<dbReference type="PANTHER" id="PTHR24356">
    <property type="entry name" value="SERINE/THREONINE-PROTEIN KINASE"/>
    <property type="match status" value="1"/>
</dbReference>
<evidence type="ECO:0000256" key="5">
    <source>
        <dbReference type="ARBA" id="ARBA00022777"/>
    </source>
</evidence>
<keyword evidence="4" id="KW-0547">Nucleotide-binding</keyword>
<evidence type="ECO:0000256" key="8">
    <source>
        <dbReference type="ARBA" id="ARBA00048679"/>
    </source>
</evidence>
<evidence type="ECO:0000256" key="3">
    <source>
        <dbReference type="ARBA" id="ARBA00022679"/>
    </source>
</evidence>
<dbReference type="InterPro" id="IPR011009">
    <property type="entry name" value="Kinase-like_dom_sf"/>
</dbReference>
<accession>K5W5A1</accession>
<gene>
    <name evidence="10" type="ORF">PHACADRAFT_29524</name>
</gene>
<dbReference type="SUPFAM" id="SSF56112">
    <property type="entry name" value="Protein kinase-like (PK-like)"/>
    <property type="match status" value="1"/>
</dbReference>
<dbReference type="InterPro" id="IPR000719">
    <property type="entry name" value="Prot_kinase_dom"/>
</dbReference>
<dbReference type="GO" id="GO:0005524">
    <property type="term" value="F:ATP binding"/>
    <property type="evidence" value="ECO:0007669"/>
    <property type="project" value="UniProtKB-KW"/>
</dbReference>
<evidence type="ECO:0000256" key="6">
    <source>
        <dbReference type="ARBA" id="ARBA00022840"/>
    </source>
</evidence>
<dbReference type="PANTHER" id="PTHR24356:SF1">
    <property type="entry name" value="SERINE_THREONINE-PROTEIN KINASE GREATWALL"/>
    <property type="match status" value="1"/>
</dbReference>
<dbReference type="AlphaFoldDB" id="K5W5A1"/>
<dbReference type="OrthoDB" id="10252171at2759"/>
<dbReference type="GeneID" id="18919591"/>
<proteinExistence type="predicted"/>
<dbReference type="CDD" id="cd00180">
    <property type="entry name" value="PKc"/>
    <property type="match status" value="1"/>
</dbReference>
<evidence type="ECO:0000256" key="1">
    <source>
        <dbReference type="ARBA" id="ARBA00012513"/>
    </source>
</evidence>
<evidence type="ECO:0000256" key="4">
    <source>
        <dbReference type="ARBA" id="ARBA00022741"/>
    </source>
</evidence>
<dbReference type="EC" id="2.7.11.1" evidence="1"/>
<dbReference type="InterPro" id="IPR050236">
    <property type="entry name" value="Ser_Thr_kinase_AGC"/>
</dbReference>
<sequence>MSNLKFFARLKAAFRKKKTSTVQIPDETPQITLVVQLPPPHPKSVVSIHEVIAYALARLELTSINDLLGPQATMSDAEGAYLGYLFDAAHSPQVLSIKHSLRLDVAPEYHKQIRSSVCFSVAEAADAVKAAPTRPAAELQPTVELTVVNGPLAEASVPPMRTSLVPSDVVLPAKPALAIKDFAITCTITSGSWGSVAGYWHKDTRMCVVIKATSKRMHPGNPYLQVLKEKSALLALSSTHGILDLLASFHDRDFFYLVTVHNLCLQHSMIQMLTASFAQPYCGGGDLGLFLKKYSPMPAELLHYWAAQLLSGLQKIHSHGIVHRDLKPANIFIAKAKLVIGDFGLSEFAEGLAPRRDLSGTLAYHAPEVWEEGDYSFASDVWAYAVVLFEMAVGRVPLDPSEYVSLEAVKHLILTGTLDEWLSGDEIAASLHSLLNSIFKSGKARRLVVSKFRQHKYFENIDWVAMDGGELENPLADEFEDEHNGPFALEVHDTTDNDAHPLASRESYPDFAFISGLLAPTTLASPPTGTFSYVPTLDFVDDSLPSPFTAYYMPSPATPAHSLHAVPSWDDTFMHPPGVFSRSSSSYVVYDTMVEDIPSHTMTTSDSWDDSFLHSPRTPSPASYYPTAKPAAVPASGAVLAPVESWDDAFLRSAGVFSRSPRSPFPPLTAPHSTYLSARPLLC</sequence>